<dbReference type="PANTHER" id="PTHR33930:SF2">
    <property type="entry name" value="BLR3452 PROTEIN"/>
    <property type="match status" value="1"/>
</dbReference>
<dbReference type="Gene3D" id="1.20.1290.10">
    <property type="entry name" value="AhpD-like"/>
    <property type="match status" value="1"/>
</dbReference>
<dbReference type="Proteomes" id="UP001199044">
    <property type="component" value="Unassembled WGS sequence"/>
</dbReference>
<name>A0ABS7YQM7_9VIBR</name>
<sequence>MSTEWGNRLSSLIKSVGNLSKTNKPVAKAFHGLEVATREDSVLNDKTHELIAIAVAVTTRCDGCISAHVSAAKKAGATKEEIGAAVGTAIALNAGAAFVYSSHVMDAYDQL</sequence>
<dbReference type="Pfam" id="PF02627">
    <property type="entry name" value="CMD"/>
    <property type="match status" value="1"/>
</dbReference>
<dbReference type="PANTHER" id="PTHR33930">
    <property type="entry name" value="ALKYL HYDROPEROXIDE REDUCTASE AHPD"/>
    <property type="match status" value="1"/>
</dbReference>
<dbReference type="SUPFAM" id="SSF69118">
    <property type="entry name" value="AhpD-like"/>
    <property type="match status" value="1"/>
</dbReference>
<protein>
    <submittedName>
        <fullName evidence="2">Carboxymuconolactone decarboxylase family protein</fullName>
    </submittedName>
</protein>
<dbReference type="RefSeq" id="WP_225251551.1">
    <property type="nucleotide sequence ID" value="NZ_CP152308.1"/>
</dbReference>
<dbReference type="InterPro" id="IPR003779">
    <property type="entry name" value="CMD-like"/>
</dbReference>
<gene>
    <name evidence="2" type="ORF">LDJ79_17830</name>
</gene>
<dbReference type="InterPro" id="IPR004675">
    <property type="entry name" value="AhpD_core"/>
</dbReference>
<comment type="caution">
    <text evidence="2">The sequence shown here is derived from an EMBL/GenBank/DDBJ whole genome shotgun (WGS) entry which is preliminary data.</text>
</comment>
<organism evidence="2 3">
    <name type="scientific">Vibrio tritonius</name>
    <dbReference type="NCBI Taxonomy" id="1435069"/>
    <lineage>
        <taxon>Bacteria</taxon>
        <taxon>Pseudomonadati</taxon>
        <taxon>Pseudomonadota</taxon>
        <taxon>Gammaproteobacteria</taxon>
        <taxon>Vibrionales</taxon>
        <taxon>Vibrionaceae</taxon>
        <taxon>Vibrio</taxon>
    </lineage>
</organism>
<dbReference type="EMBL" id="JAIWIU010000138">
    <property type="protein sequence ID" value="MCA2017985.1"/>
    <property type="molecule type" value="Genomic_DNA"/>
</dbReference>
<accession>A0ABS7YQM7</accession>
<feature type="domain" description="Carboxymuconolactone decarboxylase-like" evidence="1">
    <location>
        <begin position="27"/>
        <end position="105"/>
    </location>
</feature>
<reference evidence="3" key="1">
    <citation type="submission" date="2023-07" db="EMBL/GenBank/DDBJ databases">
        <title>Molecular identification of indigenous halophilic bacteria isolated from red sea cost, biodegradation of synthetic dyes and assessment of degraded metabolite toxicity.</title>
        <authorList>
            <person name="Chaieb K."/>
            <person name="Altayb H.N."/>
        </authorList>
    </citation>
    <scope>NUCLEOTIDE SEQUENCE [LARGE SCALE GENOMIC DNA]</scope>
    <source>
        <strain evidence="3">K20</strain>
    </source>
</reference>
<proteinExistence type="predicted"/>
<evidence type="ECO:0000313" key="3">
    <source>
        <dbReference type="Proteomes" id="UP001199044"/>
    </source>
</evidence>
<dbReference type="InterPro" id="IPR029032">
    <property type="entry name" value="AhpD-like"/>
</dbReference>
<dbReference type="NCBIfam" id="TIGR00778">
    <property type="entry name" value="ahpD_dom"/>
    <property type="match status" value="1"/>
</dbReference>
<evidence type="ECO:0000259" key="1">
    <source>
        <dbReference type="Pfam" id="PF02627"/>
    </source>
</evidence>
<evidence type="ECO:0000313" key="2">
    <source>
        <dbReference type="EMBL" id="MCA2017985.1"/>
    </source>
</evidence>
<keyword evidence="3" id="KW-1185">Reference proteome</keyword>